<evidence type="ECO:0000256" key="1">
    <source>
        <dbReference type="ARBA" id="ARBA00000085"/>
    </source>
</evidence>
<dbReference type="Proteomes" id="UP000543836">
    <property type="component" value="Unassembled WGS sequence"/>
</dbReference>
<evidence type="ECO:0000313" key="10">
    <source>
        <dbReference type="Proteomes" id="UP000543836"/>
    </source>
</evidence>
<evidence type="ECO:0000256" key="6">
    <source>
        <dbReference type="ARBA" id="ARBA00022777"/>
    </source>
</evidence>
<evidence type="ECO:0000256" key="3">
    <source>
        <dbReference type="ARBA" id="ARBA00022553"/>
    </source>
</evidence>
<dbReference type="InterPro" id="IPR011102">
    <property type="entry name" value="Sig_transdc_His_kinase_HWE"/>
</dbReference>
<dbReference type="InterPro" id="IPR036890">
    <property type="entry name" value="HATPase_C_sf"/>
</dbReference>
<evidence type="ECO:0000259" key="8">
    <source>
        <dbReference type="SMART" id="SM00911"/>
    </source>
</evidence>
<dbReference type="GO" id="GO:0005524">
    <property type="term" value="F:ATP binding"/>
    <property type="evidence" value="ECO:0007669"/>
    <property type="project" value="UniProtKB-KW"/>
</dbReference>
<dbReference type="PANTHER" id="PTHR41523">
    <property type="entry name" value="TWO-COMPONENT SYSTEM SENSOR PROTEIN"/>
    <property type="match status" value="1"/>
</dbReference>
<dbReference type="AlphaFoldDB" id="A0A7W6ZUQ5"/>
<evidence type="ECO:0000256" key="4">
    <source>
        <dbReference type="ARBA" id="ARBA00022679"/>
    </source>
</evidence>
<evidence type="ECO:0000313" key="9">
    <source>
        <dbReference type="EMBL" id="MBB4568940.1"/>
    </source>
</evidence>
<evidence type="ECO:0000256" key="2">
    <source>
        <dbReference type="ARBA" id="ARBA00012438"/>
    </source>
</evidence>
<reference evidence="9 10" key="1">
    <citation type="submission" date="2020-08" db="EMBL/GenBank/DDBJ databases">
        <title>Genomic Encyclopedia of Type Strains, Phase IV (KMG-V): Genome sequencing to study the core and pangenomes of soil and plant-associated prokaryotes.</title>
        <authorList>
            <person name="Whitman W."/>
        </authorList>
    </citation>
    <scope>NUCLEOTIDE SEQUENCE [LARGE SCALE GENOMIC DNA]</scope>
    <source>
        <strain evidence="9 10">SEMIA 492</strain>
    </source>
</reference>
<name>A0A7W6ZUQ5_9HYPH</name>
<comment type="caution">
    <text evidence="9">The sequence shown here is derived from an EMBL/GenBank/DDBJ whole genome shotgun (WGS) entry which is preliminary data.</text>
</comment>
<dbReference type="EMBL" id="JACIIG010000006">
    <property type="protein sequence ID" value="MBB4568940.1"/>
    <property type="molecule type" value="Genomic_DNA"/>
</dbReference>
<feature type="domain" description="Signal transduction histidine kinase HWE region" evidence="8">
    <location>
        <begin position="47"/>
        <end position="124"/>
    </location>
</feature>
<keyword evidence="7" id="KW-0067">ATP-binding</keyword>
<proteinExistence type="predicted"/>
<dbReference type="PANTHER" id="PTHR41523:SF8">
    <property type="entry name" value="ETHYLENE RESPONSE SENSOR PROTEIN"/>
    <property type="match status" value="1"/>
</dbReference>
<dbReference type="Pfam" id="PF07536">
    <property type="entry name" value="HWE_HK"/>
    <property type="match status" value="1"/>
</dbReference>
<keyword evidence="10" id="KW-1185">Reference proteome</keyword>
<dbReference type="SMART" id="SM00911">
    <property type="entry name" value="HWE_HK"/>
    <property type="match status" value="1"/>
</dbReference>
<comment type="catalytic activity">
    <reaction evidence="1">
        <text>ATP + protein L-histidine = ADP + protein N-phospho-L-histidine.</text>
        <dbReference type="EC" id="2.7.13.3"/>
    </reaction>
</comment>
<gene>
    <name evidence="9" type="ORF">GGE60_003059</name>
</gene>
<dbReference type="EC" id="2.7.13.3" evidence="2"/>
<organism evidence="9 10">
    <name type="scientific">Rhizobium leucaenae</name>
    <dbReference type="NCBI Taxonomy" id="29450"/>
    <lineage>
        <taxon>Bacteria</taxon>
        <taxon>Pseudomonadati</taxon>
        <taxon>Pseudomonadota</taxon>
        <taxon>Alphaproteobacteria</taxon>
        <taxon>Hyphomicrobiales</taxon>
        <taxon>Rhizobiaceae</taxon>
        <taxon>Rhizobium/Agrobacterium group</taxon>
        <taxon>Rhizobium</taxon>
    </lineage>
</organism>
<accession>A0A7W6ZUQ5</accession>
<dbReference type="GO" id="GO:0004673">
    <property type="term" value="F:protein histidine kinase activity"/>
    <property type="evidence" value="ECO:0007669"/>
    <property type="project" value="UniProtKB-EC"/>
</dbReference>
<keyword evidence="6 9" id="KW-0418">Kinase</keyword>
<keyword evidence="4" id="KW-0808">Transferase</keyword>
<dbReference type="RefSeq" id="WP_342426076.1">
    <property type="nucleotide sequence ID" value="NZ_JACIIG010000006.1"/>
</dbReference>
<sequence length="228" mass="25182">MIGRRTFLVDARRLIHPDDNSTNILVLFEDVTERQRHEIEQNFIISESRHRMKNLFAVVRAIAMQTGTEDRTADEYRDALLGRVEVALRAQELVAGNGTTDLADLLKNSVGEIGTDRLLFEGPAVQLSSSKVLPIGMIIHEMTTNATKYGALSVPEGEIHVRWSLETGPSDRTYLNWEWREKNGPAVTAPTRKGYGTELIEGSAAHLGGKAELIYGADGLGATIKLPM</sequence>
<protein>
    <recommendedName>
        <fullName evidence="2">histidine kinase</fullName>
        <ecNumber evidence="2">2.7.13.3</ecNumber>
    </recommendedName>
</protein>
<keyword evidence="5" id="KW-0547">Nucleotide-binding</keyword>
<keyword evidence="3" id="KW-0597">Phosphoprotein</keyword>
<dbReference type="Gene3D" id="3.30.565.10">
    <property type="entry name" value="Histidine kinase-like ATPase, C-terminal domain"/>
    <property type="match status" value="1"/>
</dbReference>
<evidence type="ECO:0000256" key="5">
    <source>
        <dbReference type="ARBA" id="ARBA00022741"/>
    </source>
</evidence>
<evidence type="ECO:0000256" key="7">
    <source>
        <dbReference type="ARBA" id="ARBA00022840"/>
    </source>
</evidence>